<sequence length="176" mass="19159">TASLVCYSLARPLASCLQMLCVVFIFSRITTLVVYLLSFLSMVVFTFTLKLGIYLVFFTAGVLGFFMTGYLPLGFEFGVEITYPESEGTSSGLLNAFAQIFGILFTLIQGKLTTDYDPLAGNLFLLVGSLIKSDLKRHSVNMEAGRDVSSGLKTVSLPLDKSGSWSDPKPVIVLLL</sequence>
<dbReference type="Ensembl" id="ENSOMET00000030652.1">
    <property type="protein sequence ID" value="ENSOMEP00000021052.1"/>
    <property type="gene ID" value="ENSOMEG00000022954.1"/>
</dbReference>
<evidence type="ECO:0000256" key="5">
    <source>
        <dbReference type="SAM" id="Phobius"/>
    </source>
</evidence>
<comment type="subcellular location">
    <subcellularLocation>
        <location evidence="1">Membrane</location>
        <topology evidence="1">Multi-pass membrane protein</topology>
    </subcellularLocation>
</comment>
<dbReference type="GO" id="GO:0097037">
    <property type="term" value="P:heme export"/>
    <property type="evidence" value="ECO:0007669"/>
    <property type="project" value="TreeGrafter"/>
</dbReference>
<dbReference type="GO" id="GO:0015232">
    <property type="term" value="F:heme transmembrane transporter activity"/>
    <property type="evidence" value="ECO:0007669"/>
    <property type="project" value="TreeGrafter"/>
</dbReference>
<dbReference type="SUPFAM" id="SSF103473">
    <property type="entry name" value="MFS general substrate transporter"/>
    <property type="match status" value="1"/>
</dbReference>
<dbReference type="GO" id="GO:0030218">
    <property type="term" value="P:erythrocyte differentiation"/>
    <property type="evidence" value="ECO:0007669"/>
    <property type="project" value="TreeGrafter"/>
</dbReference>
<evidence type="ECO:0000256" key="2">
    <source>
        <dbReference type="ARBA" id="ARBA00022692"/>
    </source>
</evidence>
<feature type="transmembrane region" description="Helical" evidence="5">
    <location>
        <begin position="91"/>
        <end position="108"/>
    </location>
</feature>
<protein>
    <submittedName>
        <fullName evidence="6">FLVCR choline and heme transporter 1</fullName>
    </submittedName>
</protein>
<dbReference type="GeneTree" id="ENSGT01030000234625"/>
<dbReference type="Proteomes" id="UP000261560">
    <property type="component" value="Unplaced"/>
</dbReference>
<dbReference type="GO" id="GO:0005739">
    <property type="term" value="C:mitochondrion"/>
    <property type="evidence" value="ECO:0007669"/>
    <property type="project" value="TreeGrafter"/>
</dbReference>
<evidence type="ECO:0000313" key="6">
    <source>
        <dbReference type="Ensembl" id="ENSOMEP00000021052.1"/>
    </source>
</evidence>
<keyword evidence="2 5" id="KW-0812">Transmembrane</keyword>
<reference evidence="6" key="1">
    <citation type="submission" date="2025-08" db="UniProtKB">
        <authorList>
            <consortium name="Ensembl"/>
        </authorList>
    </citation>
    <scope>IDENTIFICATION</scope>
</reference>
<feature type="transmembrane region" description="Helical" evidence="5">
    <location>
        <begin position="17"/>
        <end position="39"/>
    </location>
</feature>
<keyword evidence="7" id="KW-1185">Reference proteome</keyword>
<dbReference type="InterPro" id="IPR049680">
    <property type="entry name" value="FLVCR1-2_SLC49-like"/>
</dbReference>
<proteinExistence type="predicted"/>
<accession>A0A3B3CT70</accession>
<name>A0A3B3CT70_ORYME</name>
<evidence type="ECO:0000313" key="7">
    <source>
        <dbReference type="Proteomes" id="UP000261560"/>
    </source>
</evidence>
<reference evidence="6" key="2">
    <citation type="submission" date="2025-09" db="UniProtKB">
        <authorList>
            <consortium name="Ensembl"/>
        </authorList>
    </citation>
    <scope>IDENTIFICATION</scope>
</reference>
<dbReference type="Gene3D" id="1.20.1250.20">
    <property type="entry name" value="MFS general substrate transporter like domains"/>
    <property type="match status" value="1"/>
</dbReference>
<evidence type="ECO:0000256" key="4">
    <source>
        <dbReference type="ARBA" id="ARBA00023136"/>
    </source>
</evidence>
<dbReference type="PANTHER" id="PTHR10924:SF2">
    <property type="entry name" value="HEME TRANSPORTER FLVCR1"/>
    <property type="match status" value="1"/>
</dbReference>
<dbReference type="GO" id="GO:0016020">
    <property type="term" value="C:membrane"/>
    <property type="evidence" value="ECO:0007669"/>
    <property type="project" value="UniProtKB-SubCell"/>
</dbReference>
<dbReference type="GO" id="GO:0006839">
    <property type="term" value="P:mitochondrial transport"/>
    <property type="evidence" value="ECO:0007669"/>
    <property type="project" value="TreeGrafter"/>
</dbReference>
<keyword evidence="3 5" id="KW-1133">Transmembrane helix</keyword>
<evidence type="ECO:0000256" key="3">
    <source>
        <dbReference type="ARBA" id="ARBA00022989"/>
    </source>
</evidence>
<organism evidence="6 7">
    <name type="scientific">Oryzias melastigma</name>
    <name type="common">Marine medaka</name>
    <dbReference type="NCBI Taxonomy" id="30732"/>
    <lineage>
        <taxon>Eukaryota</taxon>
        <taxon>Metazoa</taxon>
        <taxon>Chordata</taxon>
        <taxon>Craniata</taxon>
        <taxon>Vertebrata</taxon>
        <taxon>Euteleostomi</taxon>
        <taxon>Actinopterygii</taxon>
        <taxon>Neopterygii</taxon>
        <taxon>Teleostei</taxon>
        <taxon>Neoteleostei</taxon>
        <taxon>Acanthomorphata</taxon>
        <taxon>Ovalentaria</taxon>
        <taxon>Atherinomorphae</taxon>
        <taxon>Beloniformes</taxon>
        <taxon>Adrianichthyidae</taxon>
        <taxon>Oryziinae</taxon>
        <taxon>Oryzias</taxon>
    </lineage>
</organism>
<feature type="transmembrane region" description="Helical" evidence="5">
    <location>
        <begin position="51"/>
        <end position="71"/>
    </location>
</feature>
<dbReference type="PANTHER" id="PTHR10924">
    <property type="entry name" value="MAJOR FACILITATOR SUPERFAMILY PROTEIN-RELATED"/>
    <property type="match status" value="1"/>
</dbReference>
<keyword evidence="4 5" id="KW-0472">Membrane</keyword>
<dbReference type="GO" id="GO:0020037">
    <property type="term" value="F:heme binding"/>
    <property type="evidence" value="ECO:0007669"/>
    <property type="project" value="TreeGrafter"/>
</dbReference>
<dbReference type="InterPro" id="IPR036259">
    <property type="entry name" value="MFS_trans_sf"/>
</dbReference>
<evidence type="ECO:0000256" key="1">
    <source>
        <dbReference type="ARBA" id="ARBA00004141"/>
    </source>
</evidence>
<dbReference type="AlphaFoldDB" id="A0A3B3CT70"/>